<evidence type="ECO:0000256" key="1">
    <source>
        <dbReference type="ARBA" id="ARBA00004651"/>
    </source>
</evidence>
<keyword evidence="3 7" id="KW-0812">Transmembrane</keyword>
<organism evidence="9 10">
    <name type="scientific">Campylobacter concisus</name>
    <dbReference type="NCBI Taxonomy" id="199"/>
    <lineage>
        <taxon>Bacteria</taxon>
        <taxon>Pseudomonadati</taxon>
        <taxon>Campylobacterota</taxon>
        <taxon>Epsilonproteobacteria</taxon>
        <taxon>Campylobacterales</taxon>
        <taxon>Campylobacteraceae</taxon>
        <taxon>Campylobacter</taxon>
    </lineage>
</organism>
<keyword evidence="4 7" id="KW-1133">Transmembrane helix</keyword>
<comment type="caution">
    <text evidence="9">The sequence shown here is derived from an EMBL/GenBank/DDBJ whole genome shotgun (WGS) entry which is preliminary data.</text>
</comment>
<feature type="coiled-coil region" evidence="6">
    <location>
        <begin position="221"/>
        <end position="251"/>
    </location>
</feature>
<dbReference type="Proteomes" id="UP000195967">
    <property type="component" value="Unassembled WGS sequence"/>
</dbReference>
<feature type="domain" description="Polysaccharide chain length determinant N-terminal" evidence="8">
    <location>
        <begin position="13"/>
        <end position="93"/>
    </location>
</feature>
<evidence type="ECO:0000256" key="3">
    <source>
        <dbReference type="ARBA" id="ARBA00022692"/>
    </source>
</evidence>
<keyword evidence="2" id="KW-1003">Cell membrane</keyword>
<dbReference type="InterPro" id="IPR003856">
    <property type="entry name" value="LPS_length_determ_N"/>
</dbReference>
<evidence type="ECO:0000256" key="4">
    <source>
        <dbReference type="ARBA" id="ARBA00022989"/>
    </source>
</evidence>
<name>A0A1Y5MTW7_9BACT</name>
<keyword evidence="5 7" id="KW-0472">Membrane</keyword>
<dbReference type="AlphaFoldDB" id="A0A1Y5MTW7"/>
<evidence type="ECO:0000259" key="8">
    <source>
        <dbReference type="Pfam" id="PF02706"/>
    </source>
</evidence>
<dbReference type="EMBL" id="NDYO01000013">
    <property type="protein sequence ID" value="OUT10683.1"/>
    <property type="molecule type" value="Genomic_DNA"/>
</dbReference>
<feature type="coiled-coil region" evidence="6">
    <location>
        <begin position="150"/>
        <end position="177"/>
    </location>
</feature>
<gene>
    <name evidence="9" type="ORF">B9N62_09615</name>
</gene>
<evidence type="ECO:0000256" key="2">
    <source>
        <dbReference type="ARBA" id="ARBA00022475"/>
    </source>
</evidence>
<reference evidence="9 10" key="1">
    <citation type="submission" date="2017-04" db="EMBL/GenBank/DDBJ databases">
        <title>Complete genome of Campylobacter concisus ATCC 33237T and draft genomes for an additional eight well characterized C. concisus strains.</title>
        <authorList>
            <person name="Cornelius A.J."/>
            <person name="Miller W.G."/>
            <person name="Lastovica A.J."/>
            <person name="On S.L."/>
            <person name="French N.P."/>
            <person name="Vandenberg O."/>
            <person name="Biggs P.J."/>
        </authorList>
    </citation>
    <scope>NUCLEOTIDE SEQUENCE [LARGE SCALE GENOMIC DNA]</scope>
    <source>
        <strain evidence="9 10">Lasto28.99</strain>
    </source>
</reference>
<evidence type="ECO:0000256" key="5">
    <source>
        <dbReference type="ARBA" id="ARBA00023136"/>
    </source>
</evidence>
<evidence type="ECO:0000313" key="9">
    <source>
        <dbReference type="EMBL" id="OUT10683.1"/>
    </source>
</evidence>
<accession>A0A1Y5MTW7</accession>
<dbReference type="GO" id="GO:0005886">
    <property type="term" value="C:plasma membrane"/>
    <property type="evidence" value="ECO:0007669"/>
    <property type="project" value="UniProtKB-SubCell"/>
</dbReference>
<keyword evidence="6" id="KW-0175">Coiled coil</keyword>
<evidence type="ECO:0000256" key="7">
    <source>
        <dbReference type="SAM" id="Phobius"/>
    </source>
</evidence>
<evidence type="ECO:0000256" key="6">
    <source>
        <dbReference type="SAM" id="Coils"/>
    </source>
</evidence>
<protein>
    <submittedName>
        <fullName evidence="9">Chain length determinant protein</fullName>
    </submittedName>
</protein>
<comment type="subcellular location">
    <subcellularLocation>
        <location evidence="1">Cell membrane</location>
        <topology evidence="1">Multi-pass membrane protein</topology>
    </subcellularLocation>
</comment>
<sequence length="292" mass="33579">MSERNDQIIYQDEEIDLFELGKKVLRYKKYIFLTTGAASLAAGLYAFVATPLYKATALVETGYYKNDNGEEILIANTADNVQKLTIKYIDLLKGVEDLDYKVEKISEVKNNKKFFDVEVVAKSNDIAVKQINKMVDDLASEHQNAINAYIELKKVQLANIERQINFLKNNVIVEKQQQIEYIKSTQIPRIDRKITYMKDAIIPAAQREISAIDDISIPSVRKNIELNMQRLKKYEAELEKLRTNKNVGESKNIILRQMMEQGIYSQISNLEQSMIAFEQQKQVLLTKSKPDA</sequence>
<dbReference type="RefSeq" id="WP_087585298.1">
    <property type="nucleotide sequence ID" value="NZ_CABMKR010000013.1"/>
</dbReference>
<proteinExistence type="predicted"/>
<feature type="transmembrane region" description="Helical" evidence="7">
    <location>
        <begin position="30"/>
        <end position="48"/>
    </location>
</feature>
<evidence type="ECO:0000313" key="10">
    <source>
        <dbReference type="Proteomes" id="UP000195967"/>
    </source>
</evidence>
<dbReference type="Pfam" id="PF02706">
    <property type="entry name" value="Wzz"/>
    <property type="match status" value="1"/>
</dbReference>